<dbReference type="GO" id="GO:0010468">
    <property type="term" value="P:regulation of gene expression"/>
    <property type="evidence" value="ECO:0007669"/>
    <property type="project" value="TreeGrafter"/>
</dbReference>
<dbReference type="FunFam" id="3.30.160.60:FF:000912">
    <property type="entry name" value="Zinc finger protein 660"/>
    <property type="match status" value="1"/>
</dbReference>
<keyword evidence="3" id="KW-0677">Repeat</keyword>
<evidence type="ECO:0000256" key="7">
    <source>
        <dbReference type="PROSITE-ProRule" id="PRU00042"/>
    </source>
</evidence>
<evidence type="ECO:0000256" key="5">
    <source>
        <dbReference type="ARBA" id="ARBA00022833"/>
    </source>
</evidence>
<dbReference type="InterPro" id="IPR013087">
    <property type="entry name" value="Znf_C2H2_type"/>
</dbReference>
<dbReference type="GeneTree" id="ENSGT00940000154715"/>
<dbReference type="PANTHER" id="PTHR16515">
    <property type="entry name" value="PR DOMAIN ZINC FINGER PROTEIN"/>
    <property type="match status" value="1"/>
</dbReference>
<evidence type="ECO:0000256" key="8">
    <source>
        <dbReference type="SAM" id="MobiDB-lite"/>
    </source>
</evidence>
<keyword evidence="11" id="KW-1185">Reference proteome</keyword>
<dbReference type="FunFam" id="3.30.160.60:FF:001715">
    <property type="match status" value="1"/>
</dbReference>
<feature type="compositionally biased region" description="Basic and acidic residues" evidence="8">
    <location>
        <begin position="77"/>
        <end position="100"/>
    </location>
</feature>
<evidence type="ECO:0000256" key="1">
    <source>
        <dbReference type="ARBA" id="ARBA00004123"/>
    </source>
</evidence>
<feature type="domain" description="C2H2-type" evidence="9">
    <location>
        <begin position="236"/>
        <end position="263"/>
    </location>
</feature>
<proteinExistence type="predicted"/>
<comment type="subcellular location">
    <subcellularLocation>
        <location evidence="1">Nucleus</location>
    </subcellularLocation>
</comment>
<reference evidence="10" key="3">
    <citation type="submission" date="2025-08" db="UniProtKB">
        <authorList>
            <consortium name="Ensembl"/>
        </authorList>
    </citation>
    <scope>IDENTIFICATION</scope>
</reference>
<dbReference type="OMA" id="CRAEARS"/>
<dbReference type="STRING" id="8154.ENSACLP00000026701"/>
<dbReference type="FunFam" id="3.30.160.60:FF:000100">
    <property type="entry name" value="Zinc finger 45-like"/>
    <property type="match status" value="1"/>
</dbReference>
<dbReference type="AlphaFoldDB" id="A0A3P8QCP0"/>
<evidence type="ECO:0000256" key="6">
    <source>
        <dbReference type="ARBA" id="ARBA00023242"/>
    </source>
</evidence>
<dbReference type="PROSITE" id="PS50157">
    <property type="entry name" value="ZINC_FINGER_C2H2_2"/>
    <property type="match status" value="4"/>
</dbReference>
<dbReference type="Pfam" id="PF00096">
    <property type="entry name" value="zf-C2H2"/>
    <property type="match status" value="3"/>
</dbReference>
<reference evidence="10 11" key="1">
    <citation type="submission" date="2018-05" db="EMBL/GenBank/DDBJ databases">
        <authorList>
            <person name="Datahose"/>
        </authorList>
    </citation>
    <scope>NUCLEOTIDE SEQUENCE</scope>
</reference>
<evidence type="ECO:0000256" key="4">
    <source>
        <dbReference type="ARBA" id="ARBA00022771"/>
    </source>
</evidence>
<accession>A0A3P8QCP0</accession>
<reference evidence="10" key="4">
    <citation type="submission" date="2025-09" db="UniProtKB">
        <authorList>
            <consortium name="Ensembl"/>
        </authorList>
    </citation>
    <scope>IDENTIFICATION</scope>
</reference>
<dbReference type="PANTHER" id="PTHR16515:SF49">
    <property type="entry name" value="GASTRULA ZINC FINGER PROTEIN XLCGF49.1-LIKE-RELATED"/>
    <property type="match status" value="1"/>
</dbReference>
<reference evidence="11" key="2">
    <citation type="submission" date="2023-03" db="EMBL/GenBank/DDBJ databases">
        <authorList>
            <consortium name="Wellcome Sanger Institute Data Sharing"/>
        </authorList>
    </citation>
    <scope>NUCLEOTIDE SEQUENCE [LARGE SCALE GENOMIC DNA]</scope>
</reference>
<evidence type="ECO:0000256" key="3">
    <source>
        <dbReference type="ARBA" id="ARBA00022737"/>
    </source>
</evidence>
<organism evidence="10 11">
    <name type="scientific">Astatotilapia calliptera</name>
    <name type="common">Eastern happy</name>
    <name type="synonym">Chromis callipterus</name>
    <dbReference type="NCBI Taxonomy" id="8154"/>
    <lineage>
        <taxon>Eukaryota</taxon>
        <taxon>Metazoa</taxon>
        <taxon>Chordata</taxon>
        <taxon>Craniata</taxon>
        <taxon>Vertebrata</taxon>
        <taxon>Euteleostomi</taxon>
        <taxon>Actinopterygii</taxon>
        <taxon>Neopterygii</taxon>
        <taxon>Teleostei</taxon>
        <taxon>Neoteleostei</taxon>
        <taxon>Acanthomorphata</taxon>
        <taxon>Ovalentaria</taxon>
        <taxon>Cichlomorphae</taxon>
        <taxon>Cichliformes</taxon>
        <taxon>Cichlidae</taxon>
        <taxon>African cichlids</taxon>
        <taxon>Pseudocrenilabrinae</taxon>
        <taxon>Haplochromini</taxon>
        <taxon>Astatotilapia</taxon>
    </lineage>
</organism>
<evidence type="ECO:0000259" key="9">
    <source>
        <dbReference type="PROSITE" id="PS50157"/>
    </source>
</evidence>
<dbReference type="Pfam" id="PF13894">
    <property type="entry name" value="zf-C2H2_4"/>
    <property type="match status" value="1"/>
</dbReference>
<dbReference type="Bgee" id="ENSACLG00000018174">
    <property type="expression patterns" value="Expressed in brain and 5 other cell types or tissues"/>
</dbReference>
<dbReference type="PROSITE" id="PS00028">
    <property type="entry name" value="ZINC_FINGER_C2H2_1"/>
    <property type="match status" value="4"/>
</dbReference>
<feature type="domain" description="C2H2-type" evidence="9">
    <location>
        <begin position="208"/>
        <end position="235"/>
    </location>
</feature>
<evidence type="ECO:0000313" key="11">
    <source>
        <dbReference type="Proteomes" id="UP000265100"/>
    </source>
</evidence>
<dbReference type="InterPro" id="IPR050331">
    <property type="entry name" value="Zinc_finger"/>
</dbReference>
<keyword evidence="6" id="KW-0539">Nucleus</keyword>
<dbReference type="FunFam" id="3.30.160.60:FF:002343">
    <property type="entry name" value="Zinc finger protein 33A"/>
    <property type="match status" value="1"/>
</dbReference>
<dbReference type="Gene3D" id="3.30.160.60">
    <property type="entry name" value="Classic Zinc Finger"/>
    <property type="match status" value="5"/>
</dbReference>
<dbReference type="Proteomes" id="UP000265100">
    <property type="component" value="Chromosome 22"/>
</dbReference>
<evidence type="ECO:0000256" key="2">
    <source>
        <dbReference type="ARBA" id="ARBA00022723"/>
    </source>
</evidence>
<dbReference type="Ensembl" id="ENSACLT00000027339.2">
    <property type="protein sequence ID" value="ENSACLP00000026709.2"/>
    <property type="gene ID" value="ENSACLG00000018178.2"/>
</dbReference>
<dbReference type="OrthoDB" id="8392834at2759"/>
<dbReference type="SMART" id="SM00355">
    <property type="entry name" value="ZnF_C2H2"/>
    <property type="match status" value="5"/>
</dbReference>
<keyword evidence="4 7" id="KW-0863">Zinc-finger</keyword>
<dbReference type="InterPro" id="IPR036236">
    <property type="entry name" value="Znf_C2H2_sf"/>
</dbReference>
<dbReference type="GO" id="GO:0005634">
    <property type="term" value="C:nucleus"/>
    <property type="evidence" value="ECO:0007669"/>
    <property type="project" value="UniProtKB-SubCell"/>
</dbReference>
<keyword evidence="2" id="KW-0479">Metal-binding</keyword>
<feature type="region of interest" description="Disordered" evidence="8">
    <location>
        <begin position="63"/>
        <end position="140"/>
    </location>
</feature>
<sequence length="311" mass="34808">MRLSGSAAVNRTFQEVTAERVGDLKTAGLPPDVQKVIVGDEEEQEGVFIKEEQEEVDIIKFTFSPVAVKSEEDEEKPESSKLHHTLTEKRRDSVGGEDAGRPAPDPGLDPEDKDMETEVHEGDLEESSEPSSSEESKVLAGDMKCVSGEEALICTECGKSFKRMAHLLRHKRSHTGEKPFGCPKCDKRFVQSGSLKKHLWTHTGQKPFSCSECGRCFMEKAALTNHMTLHTGEKPFSCSECSKPFSCRSALNAHMKIHSGEKNFSCSTCLKTFTWNYQLNRHKCISPKPARNRVLMPRPHNDKVVVFVHFT</sequence>
<feature type="domain" description="C2H2-type" evidence="9">
    <location>
        <begin position="152"/>
        <end position="179"/>
    </location>
</feature>
<protein>
    <recommendedName>
        <fullName evidence="9">C2H2-type domain-containing protein</fullName>
    </recommendedName>
</protein>
<feature type="domain" description="C2H2-type" evidence="9">
    <location>
        <begin position="180"/>
        <end position="207"/>
    </location>
</feature>
<evidence type="ECO:0000313" key="10">
    <source>
        <dbReference type="Ensembl" id="ENSACLP00000026709.2"/>
    </source>
</evidence>
<dbReference type="SUPFAM" id="SSF57667">
    <property type="entry name" value="beta-beta-alpha zinc fingers"/>
    <property type="match status" value="3"/>
</dbReference>
<keyword evidence="5" id="KW-0862">Zinc</keyword>
<name>A0A3P8QCP0_ASTCA</name>
<dbReference type="GO" id="GO:0008270">
    <property type="term" value="F:zinc ion binding"/>
    <property type="evidence" value="ECO:0007669"/>
    <property type="project" value="UniProtKB-KW"/>
</dbReference>